<gene>
    <name evidence="1" type="ORF">F0M18_06575</name>
</gene>
<organism evidence="1 2">
    <name type="scientific">Pseudohalioglobus sediminis</name>
    <dbReference type="NCBI Taxonomy" id="2606449"/>
    <lineage>
        <taxon>Bacteria</taxon>
        <taxon>Pseudomonadati</taxon>
        <taxon>Pseudomonadota</taxon>
        <taxon>Gammaproteobacteria</taxon>
        <taxon>Cellvibrionales</taxon>
        <taxon>Halieaceae</taxon>
        <taxon>Pseudohalioglobus</taxon>
    </lineage>
</organism>
<reference evidence="1 2" key="1">
    <citation type="submission" date="2019-09" db="EMBL/GenBank/DDBJ databases">
        <authorList>
            <person name="Chen X.-Y."/>
        </authorList>
    </citation>
    <scope>NUCLEOTIDE SEQUENCE [LARGE SCALE GENOMIC DNA]</scope>
    <source>
        <strain evidence="1 2">NY5</strain>
    </source>
</reference>
<dbReference type="EMBL" id="VTUX01000002">
    <property type="protein sequence ID" value="KAA1193494.1"/>
    <property type="molecule type" value="Genomic_DNA"/>
</dbReference>
<sequence length="305" mass="33396">MLDAEQKPAAWLLNSRSPKTVGCQSNDWLGIQPSRHLLAAVNASQSALLSDPMVLRTLALRGIRADLAAEAVRSDLYRMAHAIAALVEHDPPEILAAIIPHHLADTLVNLGYRLNHVGREMLCPVDPLLEAFHRACDALGYCTASNAGAMNTVRGDRVFPSVQVVEAIRREDPQVSAVTIAASSFRESASSEPVYIELFFPGERDGHSAQHAKHMERRLAALHREKNRLVTPPFPICHLSVEVEDYALLEAVHQLGQQDCSGLVTPYGECISVNPGDGSHNTKLAVQQEFHPSAQVNVLEFVFFP</sequence>
<name>A0A5B0X289_9GAMM</name>
<comment type="caution">
    <text evidence="1">The sequence shown here is derived from an EMBL/GenBank/DDBJ whole genome shotgun (WGS) entry which is preliminary data.</text>
</comment>
<dbReference type="AlphaFoldDB" id="A0A5B0X289"/>
<dbReference type="Proteomes" id="UP000323708">
    <property type="component" value="Unassembled WGS sequence"/>
</dbReference>
<dbReference type="RefSeq" id="WP_149610601.1">
    <property type="nucleotide sequence ID" value="NZ_VTUX01000002.1"/>
</dbReference>
<evidence type="ECO:0000313" key="2">
    <source>
        <dbReference type="Proteomes" id="UP000323708"/>
    </source>
</evidence>
<keyword evidence="2" id="KW-1185">Reference proteome</keyword>
<evidence type="ECO:0000313" key="1">
    <source>
        <dbReference type="EMBL" id="KAA1193494.1"/>
    </source>
</evidence>
<accession>A0A5B0X289</accession>
<protein>
    <submittedName>
        <fullName evidence="1">Uncharacterized protein</fullName>
    </submittedName>
</protein>
<proteinExistence type="predicted"/>